<protein>
    <submittedName>
        <fullName evidence="2">Cytochrome b</fullName>
    </submittedName>
</protein>
<name>Q9I8C6_CHICK</name>
<accession>Q9I8C6</accession>
<proteinExistence type="predicted"/>
<reference evidence="2" key="1">
    <citation type="submission" date="2000-06" db="EMBL/GenBank/DDBJ databases">
        <authorList>
            <person name="Herman L.L."/>
        </authorList>
    </citation>
    <scope>NUCLEOTIDE SEQUENCE</scope>
</reference>
<reference evidence="2" key="2">
    <citation type="journal article" name="J. Dairy Res.">
        <title>Determination of the animal origin of raw food by species-specific PCR.</title>
        <authorList>
            <person name="Herman L."/>
        </authorList>
    </citation>
    <scope>NUCLEOTIDE SEQUENCE</scope>
</reference>
<organism evidence="2">
    <name type="scientific">Gallus gallus</name>
    <name type="common">Chicken</name>
    <dbReference type="NCBI Taxonomy" id="9031"/>
    <lineage>
        <taxon>Eukaryota</taxon>
        <taxon>Metazoa</taxon>
        <taxon>Chordata</taxon>
        <taxon>Craniata</taxon>
        <taxon>Vertebrata</taxon>
        <taxon>Euteleostomi</taxon>
        <taxon>Archelosauria</taxon>
        <taxon>Archosauria</taxon>
        <taxon>Dinosauria</taxon>
        <taxon>Saurischia</taxon>
        <taxon>Theropoda</taxon>
        <taxon>Coelurosauria</taxon>
        <taxon>Aves</taxon>
        <taxon>Neognathae</taxon>
        <taxon>Galloanserae</taxon>
        <taxon>Galliformes</taxon>
        <taxon>Phasianidae</taxon>
        <taxon>Phasianinae</taxon>
        <taxon>Gallus</taxon>
    </lineage>
</organism>
<feature type="non-terminal residue" evidence="2">
    <location>
        <position position="113"/>
    </location>
</feature>
<evidence type="ECO:0000313" key="2">
    <source>
        <dbReference type="EMBL" id="CAB94241.1"/>
    </source>
</evidence>
<gene>
    <name evidence="2" type="primary">cytb</name>
</gene>
<dbReference type="EMBL" id="AJ401080">
    <property type="protein sequence ID" value="CAB94241.1"/>
    <property type="molecule type" value="Genomic_DNA"/>
</dbReference>
<sequence>MMKFRLPISSLPHDPNPHRPTTSHALHSRHIPSLLLRSPHLPERTIRLTHPESPRKRRLILLHLYLPSHRTRPILRLLPLQGNLKHRSNPPPHTHSHRLCGLCSPIGQISFEG</sequence>
<dbReference type="AlphaFoldDB" id="Q9I8C6"/>
<evidence type="ECO:0000256" key="1">
    <source>
        <dbReference type="SAM" id="MobiDB-lite"/>
    </source>
</evidence>
<feature type="region of interest" description="Disordered" evidence="1">
    <location>
        <begin position="1"/>
        <end position="25"/>
    </location>
</feature>